<accession>A0AAV1UGQ5</accession>
<protein>
    <submittedName>
        <fullName evidence="2">Uncharacterized protein</fullName>
    </submittedName>
</protein>
<sequence length="405" mass="45097">MTERLVLTLVMGAAVALGGYYCSKAVTRRRSGRLPSSASRFLAAAPRRSLRELQPSGQWVALCGTVFNVSGDPFFDASCAGVYSSWVNHEVTYLILQLGLVLDAADDAKAIASYLDREWQLEALQGDGETARRGRDLLIEWFGRFYKRYQVVAQLRDYYVGGHWDVLRTQLLPSGSGSSSGGGKCPLGFGTKTKNKVMSYTEEFGKELKTITFQGQRYEVSQTSLFRPDGGQFAHFVGHDVTYALAIQSMRVEDLDVVPARAYTFEEQLMLERYRKFFARELALVAVDIEQIENDDGKSNVVDVHQLIENSGDMAEEECVQRLEKMLESASADQVNAVCSRTVMTPLHKAVEKNRFDLVKALVRAGADIEARAALYDDETPLDMAYRFRFNDIAAHLEAVATSGN</sequence>
<dbReference type="SUPFAM" id="SSF48403">
    <property type="entry name" value="Ankyrin repeat"/>
    <property type="match status" value="1"/>
</dbReference>
<reference evidence="2" key="1">
    <citation type="submission" date="2024-01" db="EMBL/GenBank/DDBJ databases">
        <authorList>
            <person name="Webb A."/>
        </authorList>
    </citation>
    <scope>NUCLEOTIDE SEQUENCE</scope>
    <source>
        <strain evidence="2">Pm1</strain>
    </source>
</reference>
<dbReference type="PROSITE" id="PS50297">
    <property type="entry name" value="ANK_REP_REGION"/>
    <property type="match status" value="1"/>
</dbReference>
<gene>
    <name evidence="2" type="ORF">PM001_LOCUS17444</name>
</gene>
<dbReference type="InterPro" id="IPR002110">
    <property type="entry name" value="Ankyrin_rpt"/>
</dbReference>
<feature type="repeat" description="ANK" evidence="1">
    <location>
        <begin position="342"/>
        <end position="374"/>
    </location>
</feature>
<evidence type="ECO:0000313" key="2">
    <source>
        <dbReference type="EMBL" id="CAK7932294.1"/>
    </source>
</evidence>
<keyword evidence="1" id="KW-0040">ANK repeat</keyword>
<dbReference type="Gene3D" id="1.25.40.20">
    <property type="entry name" value="Ankyrin repeat-containing domain"/>
    <property type="match status" value="1"/>
</dbReference>
<dbReference type="EMBL" id="CAKLBY020000189">
    <property type="protein sequence ID" value="CAK7932294.1"/>
    <property type="molecule type" value="Genomic_DNA"/>
</dbReference>
<evidence type="ECO:0000313" key="3">
    <source>
        <dbReference type="Proteomes" id="UP001162060"/>
    </source>
</evidence>
<dbReference type="AlphaFoldDB" id="A0AAV1UGQ5"/>
<evidence type="ECO:0000256" key="1">
    <source>
        <dbReference type="PROSITE-ProRule" id="PRU00023"/>
    </source>
</evidence>
<name>A0AAV1UGQ5_9STRA</name>
<dbReference type="Gene3D" id="3.10.120.10">
    <property type="entry name" value="Cytochrome b5-like heme/steroid binding domain"/>
    <property type="match status" value="1"/>
</dbReference>
<proteinExistence type="predicted"/>
<comment type="caution">
    <text evidence="2">The sequence shown here is derived from an EMBL/GenBank/DDBJ whole genome shotgun (WGS) entry which is preliminary data.</text>
</comment>
<dbReference type="Proteomes" id="UP001162060">
    <property type="component" value="Unassembled WGS sequence"/>
</dbReference>
<organism evidence="2 3">
    <name type="scientific">Peronospora matthiolae</name>
    <dbReference type="NCBI Taxonomy" id="2874970"/>
    <lineage>
        <taxon>Eukaryota</taxon>
        <taxon>Sar</taxon>
        <taxon>Stramenopiles</taxon>
        <taxon>Oomycota</taxon>
        <taxon>Peronosporomycetes</taxon>
        <taxon>Peronosporales</taxon>
        <taxon>Peronosporaceae</taxon>
        <taxon>Peronospora</taxon>
    </lineage>
</organism>
<dbReference type="PROSITE" id="PS50088">
    <property type="entry name" value="ANK_REPEAT"/>
    <property type="match status" value="1"/>
</dbReference>
<dbReference type="InterPro" id="IPR036400">
    <property type="entry name" value="Cyt_B5-like_heme/steroid_sf"/>
</dbReference>
<dbReference type="InterPro" id="IPR036770">
    <property type="entry name" value="Ankyrin_rpt-contain_sf"/>
</dbReference>
<dbReference type="SMART" id="SM00248">
    <property type="entry name" value="ANK"/>
    <property type="match status" value="2"/>
</dbReference>
<dbReference type="Pfam" id="PF00023">
    <property type="entry name" value="Ank"/>
    <property type="match status" value="1"/>
</dbReference>